<evidence type="ECO:0000259" key="7">
    <source>
        <dbReference type="Pfam" id="PF01593"/>
    </source>
</evidence>
<evidence type="ECO:0000313" key="9">
    <source>
        <dbReference type="Proteomes" id="UP000695264"/>
    </source>
</evidence>
<protein>
    <submittedName>
        <fullName evidence="8">Phytoene desaturase</fullName>
    </submittedName>
</protein>
<feature type="region of interest" description="Disordered" evidence="6">
    <location>
        <begin position="487"/>
        <end position="517"/>
    </location>
</feature>
<dbReference type="PROSITE" id="PS00982">
    <property type="entry name" value="PHYTOENE_DH"/>
    <property type="match status" value="1"/>
</dbReference>
<dbReference type="Pfam" id="PF01593">
    <property type="entry name" value="Amino_oxidase"/>
    <property type="match status" value="1"/>
</dbReference>
<dbReference type="NCBIfam" id="TIGR02734">
    <property type="entry name" value="crtI_fam"/>
    <property type="match status" value="1"/>
</dbReference>
<dbReference type="InterPro" id="IPR036188">
    <property type="entry name" value="FAD/NAD-bd_sf"/>
</dbReference>
<dbReference type="InterPro" id="IPR014105">
    <property type="entry name" value="Carotenoid/retinoid_OxRdtase"/>
</dbReference>
<evidence type="ECO:0000256" key="3">
    <source>
        <dbReference type="ARBA" id="ARBA00022746"/>
    </source>
</evidence>
<dbReference type="PANTHER" id="PTHR43734:SF1">
    <property type="entry name" value="PHYTOENE DESATURASE"/>
    <property type="match status" value="1"/>
</dbReference>
<dbReference type="PANTHER" id="PTHR43734">
    <property type="entry name" value="PHYTOENE DESATURASE"/>
    <property type="match status" value="1"/>
</dbReference>
<evidence type="ECO:0000256" key="4">
    <source>
        <dbReference type="ARBA" id="ARBA00023002"/>
    </source>
</evidence>
<comment type="caution">
    <text evidence="8">The sequence shown here is derived from an EMBL/GenBank/DDBJ whole genome shotgun (WGS) entry which is preliminary data.</text>
</comment>
<reference evidence="8 9" key="1">
    <citation type="submission" date="2020-03" db="EMBL/GenBank/DDBJ databases">
        <title>WGS of actinomycetes isolated from Thailand.</title>
        <authorList>
            <person name="Thawai C."/>
        </authorList>
    </citation>
    <scope>NUCLEOTIDE SEQUENCE [LARGE SCALE GENOMIC DNA]</scope>
    <source>
        <strain evidence="8 9">PLAI 1-29</strain>
    </source>
</reference>
<evidence type="ECO:0000256" key="6">
    <source>
        <dbReference type="SAM" id="MobiDB-lite"/>
    </source>
</evidence>
<comment type="similarity">
    <text evidence="2 5">Belongs to the carotenoid/retinoid oxidoreductase family.</text>
</comment>
<dbReference type="Gene3D" id="3.50.50.60">
    <property type="entry name" value="FAD/NAD(P)-binding domain"/>
    <property type="match status" value="2"/>
</dbReference>
<sequence>MVVVGAGLAGLSAALHLLGAGRRVTVVERGALPGGRAGRLDLGGGYHADTGPTVLTMPELVDEALAAVGSGLHERLDLVPLHPAYRARFADGEVLDVHTGAAAMESEIERFAGAREARGYRRLRRWLEKLYAVQMRRFIDANFDSPFQLVHPDLARLAALGGFGRLDARIGRFLSDERLRRVFSFQALYAGVPPARALAAYAVIAYMDTVAGVYFPRGGMHALPRALADAAAEAGAEFRYGEEVTELERAGAAAPRAGGRISAVVTDRGRIACDAVVLTPDLPVTYRLLGRVPRRPVALRHSPSAVVLHAGTDRTWPELAHHTLSFGAAWKSTFRELTRDGSLMSDPSLLITRPTASDPSLAPPGRHLHYVLAPCPNTDLGPGPREWAELGPRYRDAVLRELEGRGLAGLGAAIETEALVTPADWTAEGHAAGTPFSAAHTFAQTGPFRPRNLVRGTENAVLAGCGTTPGVGVPTVLVSGKLAAARITGGPGAHRPGRPGRPTGVRVPRPARKGSPA</sequence>
<dbReference type="RefSeq" id="WP_168099654.1">
    <property type="nucleotide sequence ID" value="NZ_JAATEN010000001.1"/>
</dbReference>
<organism evidence="8 9">
    <name type="scientific">Streptomyces zingiberis</name>
    <dbReference type="NCBI Taxonomy" id="2053010"/>
    <lineage>
        <taxon>Bacteria</taxon>
        <taxon>Bacillati</taxon>
        <taxon>Actinomycetota</taxon>
        <taxon>Actinomycetes</taxon>
        <taxon>Kitasatosporales</taxon>
        <taxon>Streptomycetaceae</taxon>
        <taxon>Streptomyces</taxon>
    </lineage>
</organism>
<dbReference type="InterPro" id="IPR008150">
    <property type="entry name" value="Phytoene_DH_bac_CS"/>
</dbReference>
<accession>A0ABX1BPP4</accession>
<evidence type="ECO:0000256" key="2">
    <source>
        <dbReference type="ARBA" id="ARBA00006046"/>
    </source>
</evidence>
<evidence type="ECO:0000256" key="5">
    <source>
        <dbReference type="RuleBase" id="RU362075"/>
    </source>
</evidence>
<dbReference type="SUPFAM" id="SSF51905">
    <property type="entry name" value="FAD/NAD(P)-binding domain"/>
    <property type="match status" value="1"/>
</dbReference>
<dbReference type="InterPro" id="IPR002937">
    <property type="entry name" value="Amino_oxidase"/>
</dbReference>
<dbReference type="Proteomes" id="UP000695264">
    <property type="component" value="Unassembled WGS sequence"/>
</dbReference>
<keyword evidence="3 5" id="KW-0125">Carotenoid biosynthesis</keyword>
<evidence type="ECO:0000313" key="8">
    <source>
        <dbReference type="EMBL" id="NJP99017.1"/>
    </source>
</evidence>
<name>A0ABX1BPP4_9ACTN</name>
<feature type="domain" description="Amine oxidase" evidence="7">
    <location>
        <begin position="8"/>
        <end position="487"/>
    </location>
</feature>
<comment type="pathway">
    <text evidence="1 5">Carotenoid biosynthesis.</text>
</comment>
<evidence type="ECO:0000256" key="1">
    <source>
        <dbReference type="ARBA" id="ARBA00004829"/>
    </source>
</evidence>
<gene>
    <name evidence="8" type="primary">crtI</name>
    <name evidence="8" type="ORF">HCK00_00145</name>
</gene>
<keyword evidence="9" id="KW-1185">Reference proteome</keyword>
<proteinExistence type="inferred from homology"/>
<dbReference type="EMBL" id="JAATEN010000001">
    <property type="protein sequence ID" value="NJP99017.1"/>
    <property type="molecule type" value="Genomic_DNA"/>
</dbReference>
<keyword evidence="4 5" id="KW-0560">Oxidoreductase</keyword>